<evidence type="ECO:0000313" key="6">
    <source>
        <dbReference type="EMBL" id="CAB4861875.1"/>
    </source>
</evidence>
<evidence type="ECO:0000256" key="2">
    <source>
        <dbReference type="ARBA" id="ARBA00007122"/>
    </source>
</evidence>
<dbReference type="Pfam" id="PF00670">
    <property type="entry name" value="AdoHcyase_NAD"/>
    <property type="match status" value="1"/>
</dbReference>
<dbReference type="InterPro" id="IPR015878">
    <property type="entry name" value="Ado_hCys_hydrolase_NAD-bd"/>
</dbReference>
<organism evidence="6">
    <name type="scientific">freshwater metagenome</name>
    <dbReference type="NCBI Taxonomy" id="449393"/>
    <lineage>
        <taxon>unclassified sequences</taxon>
        <taxon>metagenomes</taxon>
        <taxon>ecological metagenomes</taxon>
    </lineage>
</organism>
<dbReference type="Gene3D" id="3.40.50.1480">
    <property type="entry name" value="Adenosylhomocysteinase-like"/>
    <property type="match status" value="1"/>
</dbReference>
<dbReference type="NCBIfam" id="TIGR00936">
    <property type="entry name" value="ahcY"/>
    <property type="match status" value="1"/>
</dbReference>
<keyword evidence="4" id="KW-0520">NAD</keyword>
<proteinExistence type="inferred from homology"/>
<dbReference type="CDD" id="cd00401">
    <property type="entry name" value="SAHH"/>
    <property type="match status" value="1"/>
</dbReference>
<dbReference type="SMART" id="SM00997">
    <property type="entry name" value="AdoHcyase_NAD"/>
    <property type="match status" value="1"/>
</dbReference>
<sequence>MSSLEHDIADPSLSSVGEARIEWADGQMPVLQSIRERFAKDQPLKGLRLGACLHVTAETANLMRTLVAGGADVALCAANPYSTQDNVAAALVANHSVAVFAHHGESVDDYAQHLGRVLDTGPAITLDDGADLVTVLHSRDPDAAARLLGGTEETTTGIVSLRAMDAAGALRCPVIAVNEAGTERAFNDRYGTGQSALDGILRATNILLAGRVLVVLGYGWTGKGIALRAAGAGATVIVCEVDPMRALEARMDGFEVLPALAAAGRGDVFITVTGSVGVLSKEHFELMKDGAVLANAGHFDVEIDIAALRSAGGTPLEARPLVEQYSLGANKLNLIAGGRVVNLAAAEGHPASVMDMSFATQALTAARLASGARLAPGVQPVPTEIDEEVAGLKLASMGVEIDSLTDDQRVYRHSWRPDASAQ</sequence>
<feature type="domain" description="S-adenosyl-L-homocysteine hydrolase NAD binding" evidence="5">
    <location>
        <begin position="188"/>
        <end position="348"/>
    </location>
</feature>
<dbReference type="InterPro" id="IPR000043">
    <property type="entry name" value="Adenosylhomocysteinase-like"/>
</dbReference>
<evidence type="ECO:0000256" key="4">
    <source>
        <dbReference type="ARBA" id="ARBA00023027"/>
    </source>
</evidence>
<dbReference type="InterPro" id="IPR036291">
    <property type="entry name" value="NAD(P)-bd_dom_sf"/>
</dbReference>
<protein>
    <submittedName>
        <fullName evidence="6">Unannotated protein</fullName>
    </submittedName>
</protein>
<comment type="similarity">
    <text evidence="2">Belongs to the adenosylhomocysteinase family.</text>
</comment>
<dbReference type="AlphaFoldDB" id="A0A6J7CYF8"/>
<dbReference type="EMBL" id="CAFBLU010000002">
    <property type="protein sequence ID" value="CAB4861875.1"/>
    <property type="molecule type" value="Genomic_DNA"/>
</dbReference>
<dbReference type="Gene3D" id="3.40.50.720">
    <property type="entry name" value="NAD(P)-binding Rossmann-like Domain"/>
    <property type="match status" value="1"/>
</dbReference>
<name>A0A6J7CYF8_9ZZZZ</name>
<dbReference type="Pfam" id="PF05221">
    <property type="entry name" value="AdoHcyase"/>
    <property type="match status" value="2"/>
</dbReference>
<dbReference type="GO" id="GO:0005829">
    <property type="term" value="C:cytosol"/>
    <property type="evidence" value="ECO:0007669"/>
    <property type="project" value="TreeGrafter"/>
</dbReference>
<evidence type="ECO:0000256" key="3">
    <source>
        <dbReference type="ARBA" id="ARBA00022563"/>
    </source>
</evidence>
<dbReference type="GO" id="GO:0033353">
    <property type="term" value="P:S-adenosylmethionine cycle"/>
    <property type="evidence" value="ECO:0007669"/>
    <property type="project" value="TreeGrafter"/>
</dbReference>
<dbReference type="PIRSF" id="PIRSF001109">
    <property type="entry name" value="Ad_hcy_hydrolase"/>
    <property type="match status" value="1"/>
</dbReference>
<keyword evidence="3" id="KW-0554">One-carbon metabolism</keyword>
<accession>A0A6J7CYF8</accession>
<dbReference type="GO" id="GO:0006730">
    <property type="term" value="P:one-carbon metabolic process"/>
    <property type="evidence" value="ECO:0007669"/>
    <property type="project" value="UniProtKB-KW"/>
</dbReference>
<dbReference type="GO" id="GO:0004013">
    <property type="term" value="F:adenosylhomocysteinase activity"/>
    <property type="evidence" value="ECO:0007669"/>
    <property type="project" value="TreeGrafter"/>
</dbReference>
<dbReference type="InterPro" id="IPR042172">
    <property type="entry name" value="Adenosylhomocyst_ase-like_sf"/>
</dbReference>
<dbReference type="SMART" id="SM00996">
    <property type="entry name" value="AdoHcyase"/>
    <property type="match status" value="1"/>
</dbReference>
<comment type="cofactor">
    <cofactor evidence="1">
        <name>NAD(+)</name>
        <dbReference type="ChEBI" id="CHEBI:57540"/>
    </cofactor>
</comment>
<evidence type="ECO:0000259" key="5">
    <source>
        <dbReference type="SMART" id="SM00997"/>
    </source>
</evidence>
<gene>
    <name evidence="6" type="ORF">UFOPK3444_00225</name>
</gene>
<evidence type="ECO:0000256" key="1">
    <source>
        <dbReference type="ARBA" id="ARBA00001911"/>
    </source>
</evidence>
<dbReference type="SUPFAM" id="SSF51735">
    <property type="entry name" value="NAD(P)-binding Rossmann-fold domains"/>
    <property type="match status" value="1"/>
</dbReference>
<dbReference type="PANTHER" id="PTHR23420:SF0">
    <property type="entry name" value="ADENOSYLHOMOCYSTEINASE"/>
    <property type="match status" value="1"/>
</dbReference>
<dbReference type="PANTHER" id="PTHR23420">
    <property type="entry name" value="ADENOSYLHOMOCYSTEINASE"/>
    <property type="match status" value="1"/>
</dbReference>
<reference evidence="6" key="1">
    <citation type="submission" date="2020-05" db="EMBL/GenBank/DDBJ databases">
        <authorList>
            <person name="Chiriac C."/>
            <person name="Salcher M."/>
            <person name="Ghai R."/>
            <person name="Kavagutti S V."/>
        </authorList>
    </citation>
    <scope>NUCLEOTIDE SEQUENCE</scope>
</reference>
<dbReference type="NCBIfam" id="NF004005">
    <property type="entry name" value="PRK05476.2-3"/>
    <property type="match status" value="1"/>
</dbReference>
<dbReference type="SUPFAM" id="SSF52283">
    <property type="entry name" value="Formate/glycerate dehydrogenase catalytic domain-like"/>
    <property type="match status" value="1"/>
</dbReference>